<dbReference type="Pfam" id="PF08245">
    <property type="entry name" value="Mur_ligase_M"/>
    <property type="match status" value="1"/>
</dbReference>
<evidence type="ECO:0000256" key="2">
    <source>
        <dbReference type="ARBA" id="ARBA00005898"/>
    </source>
</evidence>
<dbReference type="Proteomes" id="UP000886857">
    <property type="component" value="Unassembled WGS sequence"/>
</dbReference>
<evidence type="ECO:0000313" key="6">
    <source>
        <dbReference type="EMBL" id="HIU98305.1"/>
    </source>
</evidence>
<keyword evidence="3" id="KW-0573">Peptidoglycan synthesis</keyword>
<dbReference type="AlphaFoldDB" id="A0A9D1N9A0"/>
<dbReference type="InterPro" id="IPR005761">
    <property type="entry name" value="UDP-N-AcMur-Glu-dNH2Pim_ligase"/>
</dbReference>
<dbReference type="GO" id="GO:0005737">
    <property type="term" value="C:cytoplasm"/>
    <property type="evidence" value="ECO:0007669"/>
    <property type="project" value="UniProtKB-SubCell"/>
</dbReference>
<dbReference type="SUPFAM" id="SSF53623">
    <property type="entry name" value="MurD-like peptide ligases, catalytic domain"/>
    <property type="match status" value="1"/>
</dbReference>
<keyword evidence="3" id="KW-0961">Cell wall biogenesis/degradation</keyword>
<dbReference type="PANTHER" id="PTHR23135">
    <property type="entry name" value="MUR LIGASE FAMILY MEMBER"/>
    <property type="match status" value="1"/>
</dbReference>
<evidence type="ECO:0000256" key="1">
    <source>
        <dbReference type="ARBA" id="ARBA00004752"/>
    </source>
</evidence>
<dbReference type="PANTHER" id="PTHR23135:SF4">
    <property type="entry name" value="UDP-N-ACETYLMURAMOYL-L-ALANYL-D-GLUTAMATE--2,6-DIAMINOPIMELATE LIGASE MURE HOMOLOG, CHLOROPLASTIC"/>
    <property type="match status" value="1"/>
</dbReference>
<dbReference type="SUPFAM" id="SSF53244">
    <property type="entry name" value="MurD-like peptide ligases, peptide-binding domain"/>
    <property type="match status" value="1"/>
</dbReference>
<evidence type="ECO:0000259" key="4">
    <source>
        <dbReference type="Pfam" id="PF02875"/>
    </source>
</evidence>
<organism evidence="6 7">
    <name type="scientific">Candidatus Limadaptatus stercoripullorum</name>
    <dbReference type="NCBI Taxonomy" id="2840846"/>
    <lineage>
        <taxon>Bacteria</taxon>
        <taxon>Bacillati</taxon>
        <taxon>Bacillota</taxon>
        <taxon>Clostridia</taxon>
        <taxon>Eubacteriales</taxon>
        <taxon>Candidatus Limadaptatus</taxon>
    </lineage>
</organism>
<dbReference type="GO" id="GO:0008360">
    <property type="term" value="P:regulation of cell shape"/>
    <property type="evidence" value="ECO:0007669"/>
    <property type="project" value="UniProtKB-KW"/>
</dbReference>
<dbReference type="EMBL" id="DVOE01000006">
    <property type="protein sequence ID" value="HIU98305.1"/>
    <property type="molecule type" value="Genomic_DNA"/>
</dbReference>
<feature type="non-terminal residue" evidence="6">
    <location>
        <position position="1"/>
    </location>
</feature>
<dbReference type="Gene3D" id="3.90.190.20">
    <property type="entry name" value="Mur ligase, C-terminal domain"/>
    <property type="match status" value="1"/>
</dbReference>
<dbReference type="InterPro" id="IPR013221">
    <property type="entry name" value="Mur_ligase_cen"/>
</dbReference>
<dbReference type="InterPro" id="IPR036565">
    <property type="entry name" value="Mur-like_cat_sf"/>
</dbReference>
<keyword evidence="3" id="KW-0133">Cell shape</keyword>
<proteinExistence type="inferred from homology"/>
<keyword evidence="3" id="KW-0131">Cell cycle</keyword>
<keyword evidence="6" id="KW-0436">Ligase</keyword>
<dbReference type="InterPro" id="IPR036615">
    <property type="entry name" value="Mur_ligase_C_dom_sf"/>
</dbReference>
<comment type="similarity">
    <text evidence="2">Belongs to the MurCDEF family. MurE subfamily.</text>
</comment>
<dbReference type="NCBIfam" id="TIGR01085">
    <property type="entry name" value="murE"/>
    <property type="match status" value="1"/>
</dbReference>
<dbReference type="GO" id="GO:0009252">
    <property type="term" value="P:peptidoglycan biosynthetic process"/>
    <property type="evidence" value="ECO:0007669"/>
    <property type="project" value="UniProtKB-KW"/>
</dbReference>
<evidence type="ECO:0000256" key="3">
    <source>
        <dbReference type="RuleBase" id="RU004135"/>
    </source>
</evidence>
<reference evidence="6" key="2">
    <citation type="journal article" date="2021" name="PeerJ">
        <title>Extensive microbial diversity within the chicken gut microbiome revealed by metagenomics and culture.</title>
        <authorList>
            <person name="Gilroy R."/>
            <person name="Ravi A."/>
            <person name="Getino M."/>
            <person name="Pursley I."/>
            <person name="Horton D.L."/>
            <person name="Alikhan N.F."/>
            <person name="Baker D."/>
            <person name="Gharbi K."/>
            <person name="Hall N."/>
            <person name="Watson M."/>
            <person name="Adriaenssens E.M."/>
            <person name="Foster-Nyarko E."/>
            <person name="Jarju S."/>
            <person name="Secka A."/>
            <person name="Antonio M."/>
            <person name="Oren A."/>
            <person name="Chaudhuri R.R."/>
            <person name="La Ragione R."/>
            <person name="Hildebrand F."/>
            <person name="Pallen M.J."/>
        </authorList>
    </citation>
    <scope>NUCLEOTIDE SEQUENCE</scope>
    <source>
        <strain evidence="6">10406</strain>
    </source>
</reference>
<feature type="domain" description="Mur ligase C-terminal" evidence="4">
    <location>
        <begin position="166"/>
        <end position="290"/>
    </location>
</feature>
<name>A0A9D1N9A0_9FIRM</name>
<comment type="subcellular location">
    <subcellularLocation>
        <location evidence="3">Cytoplasm</location>
    </subcellularLocation>
</comment>
<feature type="domain" description="Mur ligase central" evidence="5">
    <location>
        <begin position="3"/>
        <end position="144"/>
    </location>
</feature>
<evidence type="ECO:0000259" key="5">
    <source>
        <dbReference type="Pfam" id="PF08245"/>
    </source>
</evidence>
<dbReference type="Pfam" id="PF02875">
    <property type="entry name" value="Mur_ligase_C"/>
    <property type="match status" value="1"/>
</dbReference>
<evidence type="ECO:0000313" key="7">
    <source>
        <dbReference type="Proteomes" id="UP000886857"/>
    </source>
</evidence>
<keyword evidence="3" id="KW-0132">Cell division</keyword>
<reference evidence="6" key="1">
    <citation type="submission" date="2020-10" db="EMBL/GenBank/DDBJ databases">
        <authorList>
            <person name="Gilroy R."/>
        </authorList>
    </citation>
    <scope>NUCLEOTIDE SEQUENCE</scope>
    <source>
        <strain evidence="6">10406</strain>
    </source>
</reference>
<comment type="caution">
    <text evidence="6">The sequence shown here is derived from an EMBL/GenBank/DDBJ whole genome shotgun (WGS) entry which is preliminary data.</text>
</comment>
<comment type="pathway">
    <text evidence="1 3">Cell wall biogenesis; peptidoglycan biosynthesis.</text>
</comment>
<dbReference type="GO" id="GO:0051301">
    <property type="term" value="P:cell division"/>
    <property type="evidence" value="ECO:0007669"/>
    <property type="project" value="UniProtKB-KW"/>
</dbReference>
<sequence length="317" mass="34136">RARGVETVVAEVSAHAIALKKTEGLTADIAVLTNITRDHLDFFGDFETYRQVKLSYFAPGRVKKAVINIDDPSGRELAERLEAEGVPAVTYGLEDPADSFAVGLGPAFGGLRFVANLSDDIVDVVSPLSGMFNVYNLLAALTAAHELGVDAVTLTRAVRRVHAVRGRFSVLRNDKGSVIIDYAHTPDGLSKLLSAARELTKSRLICVFGCGGERDASKRAVMGAIAAKQSDLVIITSDNPRSEDPDAIIDDIEAGVGRAEHRRIASRPEAVAYALSEMQEGDTVVIAGKGSENYIEIKGRRIPYSDFDAAARWGRVR</sequence>
<dbReference type="GO" id="GO:0005524">
    <property type="term" value="F:ATP binding"/>
    <property type="evidence" value="ECO:0007669"/>
    <property type="project" value="InterPro"/>
</dbReference>
<dbReference type="GO" id="GO:0016881">
    <property type="term" value="F:acid-amino acid ligase activity"/>
    <property type="evidence" value="ECO:0007669"/>
    <property type="project" value="InterPro"/>
</dbReference>
<gene>
    <name evidence="6" type="ORF">IAC73_00475</name>
</gene>
<dbReference type="GO" id="GO:0071555">
    <property type="term" value="P:cell wall organization"/>
    <property type="evidence" value="ECO:0007669"/>
    <property type="project" value="UniProtKB-KW"/>
</dbReference>
<dbReference type="InterPro" id="IPR004101">
    <property type="entry name" value="Mur_ligase_C"/>
</dbReference>
<protein>
    <submittedName>
        <fullName evidence="6">UDP-N-acetylmuramoyl-L-alanyl-D-glutamate--2, 6-diaminopimelate ligase</fullName>
    </submittedName>
</protein>
<dbReference type="Gene3D" id="3.40.1190.10">
    <property type="entry name" value="Mur-like, catalytic domain"/>
    <property type="match status" value="1"/>
</dbReference>
<accession>A0A9D1N9A0</accession>